<dbReference type="GO" id="GO:0016758">
    <property type="term" value="F:hexosyltransferase activity"/>
    <property type="evidence" value="ECO:0007669"/>
    <property type="project" value="UniProtKB-ARBA"/>
</dbReference>
<dbReference type="Gene3D" id="3.90.550.10">
    <property type="entry name" value="Spore Coat Polysaccharide Biosynthesis Protein SpsA, Chain A"/>
    <property type="match status" value="1"/>
</dbReference>
<protein>
    <submittedName>
        <fullName evidence="3">Glycosyl transferase family 2</fullName>
    </submittedName>
</protein>
<dbReference type="EMBL" id="FNDO01000007">
    <property type="protein sequence ID" value="SDH50665.1"/>
    <property type="molecule type" value="Genomic_DNA"/>
</dbReference>
<dbReference type="RefSeq" id="WP_004324340.1">
    <property type="nucleotide sequence ID" value="NZ_CAKJYX010000005.1"/>
</dbReference>
<evidence type="ECO:0000313" key="5">
    <source>
        <dbReference type="Proteomes" id="UP000183670"/>
    </source>
</evidence>
<reference evidence="4" key="1">
    <citation type="submission" date="2016-10" db="EMBL/GenBank/DDBJ databases">
        <authorList>
            <person name="Varghese N."/>
            <person name="Submissions S."/>
        </authorList>
    </citation>
    <scope>NUCLEOTIDE SEQUENCE [LARGE SCALE GENOMIC DNA]</scope>
    <source>
        <strain evidence="4">NLAE-zl-C57</strain>
    </source>
</reference>
<dbReference type="PANTHER" id="PTHR22916">
    <property type="entry name" value="GLYCOSYLTRANSFERASE"/>
    <property type="match status" value="1"/>
</dbReference>
<keyword evidence="3" id="KW-0808">Transferase</keyword>
<dbReference type="Proteomes" id="UP000181870">
    <property type="component" value="Unassembled WGS sequence"/>
</dbReference>
<dbReference type="PANTHER" id="PTHR22916:SF3">
    <property type="entry name" value="UDP-GLCNAC:BETAGAL BETA-1,3-N-ACETYLGLUCOSAMINYLTRANSFERASE-LIKE PROTEIN 1"/>
    <property type="match status" value="1"/>
</dbReference>
<dbReference type="InterPro" id="IPR029044">
    <property type="entry name" value="Nucleotide-diphossugar_trans"/>
</dbReference>
<name>A0A1G8CYT8_BACOV</name>
<accession>A0A1G8CYT8</accession>
<dbReference type="Proteomes" id="UP000183670">
    <property type="component" value="Unassembled WGS sequence"/>
</dbReference>
<evidence type="ECO:0000259" key="1">
    <source>
        <dbReference type="Pfam" id="PF00535"/>
    </source>
</evidence>
<dbReference type="Pfam" id="PF00535">
    <property type="entry name" value="Glycos_transf_2"/>
    <property type="match status" value="1"/>
</dbReference>
<proteinExistence type="predicted"/>
<reference evidence="3 5" key="2">
    <citation type="submission" date="2016-10" db="EMBL/GenBank/DDBJ databases">
        <authorList>
            <person name="de Groot N.N."/>
        </authorList>
    </citation>
    <scope>NUCLEOTIDE SEQUENCE [LARGE SCALE GENOMIC DNA]</scope>
    <source>
        <strain evidence="2 5">NLAE-zl-C500</strain>
        <strain evidence="3">NLAE-zl-C57</strain>
    </source>
</reference>
<sequence length="279" mass="32500">MKKQPLISVIVASYNYAKYIKETLDSLIRQTNKSFEVIVVDDGSKDQSLPIIEEYANRFKNIKLYTHPGNQNRGLAETVILGIEKSNGEYIAFCESDDYWTNNHIEYLQDTIQQNPLANFIVNGIKVINLSNNPEYDSYIEFSSSFLKKHSGSNIFPYLDSNYIPTFSAVCVKKEVIQNINFSTPYPAWLDFWLWRQICVFNKVYYIPQELTLWRKHNESYDAVSDNKDFNGFIKSSDQYLVSQYSLSQIIANANIPKDKKSLKQFIRSFCHFISFKNE</sequence>
<evidence type="ECO:0000313" key="3">
    <source>
        <dbReference type="EMBL" id="SDH50665.1"/>
    </source>
</evidence>
<dbReference type="EMBL" id="FMYE01000046">
    <property type="protein sequence ID" value="SDB78639.1"/>
    <property type="molecule type" value="Genomic_DNA"/>
</dbReference>
<gene>
    <name evidence="2" type="ORF">SAMN05192581_10469</name>
    <name evidence="3" type="ORF">SAMN05192582_100724</name>
</gene>
<feature type="domain" description="Glycosyltransferase 2-like" evidence="1">
    <location>
        <begin position="8"/>
        <end position="167"/>
    </location>
</feature>
<dbReference type="SUPFAM" id="SSF53448">
    <property type="entry name" value="Nucleotide-diphospho-sugar transferases"/>
    <property type="match status" value="1"/>
</dbReference>
<dbReference type="InterPro" id="IPR001173">
    <property type="entry name" value="Glyco_trans_2-like"/>
</dbReference>
<evidence type="ECO:0000313" key="4">
    <source>
        <dbReference type="Proteomes" id="UP000181870"/>
    </source>
</evidence>
<organism evidence="3 4">
    <name type="scientific">Bacteroides ovatus</name>
    <dbReference type="NCBI Taxonomy" id="28116"/>
    <lineage>
        <taxon>Bacteria</taxon>
        <taxon>Pseudomonadati</taxon>
        <taxon>Bacteroidota</taxon>
        <taxon>Bacteroidia</taxon>
        <taxon>Bacteroidales</taxon>
        <taxon>Bacteroidaceae</taxon>
        <taxon>Bacteroides</taxon>
    </lineage>
</organism>
<dbReference type="AlphaFoldDB" id="A0A1G8CYT8"/>
<evidence type="ECO:0000313" key="2">
    <source>
        <dbReference type="EMBL" id="SDB78639.1"/>
    </source>
</evidence>